<keyword evidence="10 15" id="KW-0496">Mitochondrion</keyword>
<evidence type="ECO:0000256" key="6">
    <source>
        <dbReference type="ARBA" id="ARBA00018802"/>
    </source>
</evidence>
<dbReference type="FunFam" id="3.40.630.30:FF:000049">
    <property type="entry name" value="Amino-acid acetyltransferase, mitochondrial"/>
    <property type="match status" value="1"/>
</dbReference>
<evidence type="ECO:0000256" key="4">
    <source>
        <dbReference type="ARBA" id="ARBA00008694"/>
    </source>
</evidence>
<dbReference type="PANTHER" id="PTHR23342">
    <property type="entry name" value="N-ACETYLGLUTAMATE SYNTHASE"/>
    <property type="match status" value="1"/>
</dbReference>
<evidence type="ECO:0000256" key="13">
    <source>
        <dbReference type="ARBA" id="ARBA00033251"/>
    </source>
</evidence>
<comment type="function">
    <text evidence="1 15">N-acetylglutamate synthase involved in arginine biosynthesis.</text>
</comment>
<dbReference type="PANTHER" id="PTHR23342:SF4">
    <property type="entry name" value="AMINO-ACID ACETYLTRANSFERASE, MITOCHONDRIAL"/>
    <property type="match status" value="1"/>
</dbReference>
<evidence type="ECO:0000313" key="17">
    <source>
        <dbReference type="EMBL" id="KAF2673379.1"/>
    </source>
</evidence>
<dbReference type="AlphaFoldDB" id="A0A6A6UMA2"/>
<keyword evidence="8 15" id="KW-0808">Transferase</keyword>
<keyword evidence="7 15" id="KW-0028">Amino-acid biosynthesis</keyword>
<evidence type="ECO:0000256" key="9">
    <source>
        <dbReference type="ARBA" id="ARBA00022946"/>
    </source>
</evidence>
<dbReference type="GO" id="GO:0006526">
    <property type="term" value="P:L-arginine biosynthetic process"/>
    <property type="evidence" value="ECO:0007669"/>
    <property type="project" value="UniProtKB-UniPathway"/>
</dbReference>
<comment type="pathway">
    <text evidence="3 15">Amino-acid biosynthesis; L-arginine biosynthesis; N(2)-acetyl-L-ornithine from L-glutamate: step 1/4.</text>
</comment>
<dbReference type="GO" id="GO:0004042">
    <property type="term" value="F:L-glutamate N-acetyltransferase activity"/>
    <property type="evidence" value="ECO:0007669"/>
    <property type="project" value="InterPro"/>
</dbReference>
<comment type="subcellular location">
    <subcellularLocation>
        <location evidence="2 15">Mitochondrion</location>
    </subcellularLocation>
</comment>
<evidence type="ECO:0000256" key="2">
    <source>
        <dbReference type="ARBA" id="ARBA00004173"/>
    </source>
</evidence>
<dbReference type="Gene3D" id="3.40.630.30">
    <property type="match status" value="1"/>
</dbReference>
<dbReference type="UniPathway" id="UPA00068">
    <property type="reaction ID" value="UER00106"/>
</dbReference>
<evidence type="ECO:0000256" key="8">
    <source>
        <dbReference type="ARBA" id="ARBA00022679"/>
    </source>
</evidence>
<evidence type="ECO:0000256" key="3">
    <source>
        <dbReference type="ARBA" id="ARBA00004925"/>
    </source>
</evidence>
<keyword evidence="11 15" id="KW-0012">Acyltransferase</keyword>
<dbReference type="OrthoDB" id="5585968at2759"/>
<evidence type="ECO:0000256" key="7">
    <source>
        <dbReference type="ARBA" id="ARBA00022605"/>
    </source>
</evidence>
<dbReference type="Gene3D" id="3.40.1160.10">
    <property type="entry name" value="Acetylglutamate kinase-like"/>
    <property type="match status" value="1"/>
</dbReference>
<protein>
    <recommendedName>
        <fullName evidence="6 15">Amino-acid acetyltransferase, mitochondrial</fullName>
        <ecNumber evidence="5 15">2.3.1.1</ecNumber>
    </recommendedName>
    <alternativeName>
        <fullName evidence="12 15">Glutamate N-acetyltransferase</fullName>
    </alternativeName>
    <alternativeName>
        <fullName evidence="13 15">N-acetylglutamate synthase</fullName>
    </alternativeName>
</protein>
<sequence>MASARLVSKGGRLQQPVCNTRNNLLSVNGSQRRYKADAVAERATPTNHVPPSNQNQRMRAKMVEREFFESVLGASATKRDAKTFLSRFTAKPSKEKPASAATEERGFHAKINLGNLYTPTKAIANSPVFTQQPSEDFPNRTDGLLHTSIVKISDLRNIDDETLNGIATTLVQLGRLGVRLVIVLEGSPDGIREDTQDLLQQARRVVDVLHQTSEHGARLVDHSFAFLNGSETGNGAISGYGNLEFQLKDLLLSPLTEGIITVIPPLAQTCGSRVEKVEANYIIAALTKYFADQNSVKEPTQGIKTILDRIVFLDPIGGMPNPKTDGNAHVFVNLAQDYSEIREDLETTSTGAMTPDTSHQHLENLECIQKCLAILPSTASALIATPLEVAKSSSKSSSISTTGVFTRPKRNALIHNILTDKPLVSASLPLARLYDAAQLDAGQRSSSTFFKNGMPLTIVPDPRVAIWSDPGVDKNTLELDNDPRVDWPKLVHLIEDSFGRPLNAEHYLKRIQNRVAGIIIAGDYEGGAILTWEQPTGRPGRPTVPYLDKFAVLRRCQGSGGVADILFNAMVNRCFPEGVVWRSRQTNPVNKWYFERATATWKIPESNWTMFWTGNEVDFGAKGMVPEDVKERWLDYVAVCSHIAPSWADQKPPD</sequence>
<dbReference type="EMBL" id="MU004231">
    <property type="protein sequence ID" value="KAF2673379.1"/>
    <property type="molecule type" value="Genomic_DNA"/>
</dbReference>
<evidence type="ECO:0000256" key="5">
    <source>
        <dbReference type="ARBA" id="ARBA00012697"/>
    </source>
</evidence>
<reference evidence="17" key="1">
    <citation type="journal article" date="2020" name="Stud. Mycol.">
        <title>101 Dothideomycetes genomes: a test case for predicting lifestyles and emergence of pathogens.</title>
        <authorList>
            <person name="Haridas S."/>
            <person name="Albert R."/>
            <person name="Binder M."/>
            <person name="Bloem J."/>
            <person name="Labutti K."/>
            <person name="Salamov A."/>
            <person name="Andreopoulos B."/>
            <person name="Baker S."/>
            <person name="Barry K."/>
            <person name="Bills G."/>
            <person name="Bluhm B."/>
            <person name="Cannon C."/>
            <person name="Castanera R."/>
            <person name="Culley D."/>
            <person name="Daum C."/>
            <person name="Ezra D."/>
            <person name="Gonzalez J."/>
            <person name="Henrissat B."/>
            <person name="Kuo A."/>
            <person name="Liang C."/>
            <person name="Lipzen A."/>
            <person name="Lutzoni F."/>
            <person name="Magnuson J."/>
            <person name="Mondo S."/>
            <person name="Nolan M."/>
            <person name="Ohm R."/>
            <person name="Pangilinan J."/>
            <person name="Park H.-J."/>
            <person name="Ramirez L."/>
            <person name="Alfaro M."/>
            <person name="Sun H."/>
            <person name="Tritt A."/>
            <person name="Yoshinaga Y."/>
            <person name="Zwiers L.-H."/>
            <person name="Turgeon B."/>
            <person name="Goodwin S."/>
            <person name="Spatafora J."/>
            <person name="Crous P."/>
            <person name="Grigoriev I."/>
        </authorList>
    </citation>
    <scope>NUCLEOTIDE SEQUENCE</scope>
    <source>
        <strain evidence="17">CBS 115976</strain>
    </source>
</reference>
<evidence type="ECO:0000313" key="18">
    <source>
        <dbReference type="Proteomes" id="UP000799302"/>
    </source>
</evidence>
<evidence type="ECO:0000256" key="1">
    <source>
        <dbReference type="ARBA" id="ARBA00002294"/>
    </source>
</evidence>
<name>A0A6A6UMA2_9PEZI</name>
<dbReference type="Pfam" id="PF04768">
    <property type="entry name" value="NAT"/>
    <property type="match status" value="1"/>
</dbReference>
<accession>A0A6A6UMA2</accession>
<organism evidence="17 18">
    <name type="scientific">Microthyrium microscopicum</name>
    <dbReference type="NCBI Taxonomy" id="703497"/>
    <lineage>
        <taxon>Eukaryota</taxon>
        <taxon>Fungi</taxon>
        <taxon>Dikarya</taxon>
        <taxon>Ascomycota</taxon>
        <taxon>Pezizomycotina</taxon>
        <taxon>Dothideomycetes</taxon>
        <taxon>Dothideomycetes incertae sedis</taxon>
        <taxon>Microthyriales</taxon>
        <taxon>Microthyriaceae</taxon>
        <taxon>Microthyrium</taxon>
    </lineage>
</organism>
<evidence type="ECO:0000256" key="15">
    <source>
        <dbReference type="PIRNR" id="PIRNR007892"/>
    </source>
</evidence>
<gene>
    <name evidence="17" type="ORF">BT63DRAFT_154625</name>
</gene>
<dbReference type="GO" id="GO:0005759">
    <property type="term" value="C:mitochondrial matrix"/>
    <property type="evidence" value="ECO:0007669"/>
    <property type="project" value="TreeGrafter"/>
</dbReference>
<dbReference type="EC" id="2.3.1.1" evidence="5 15"/>
<comment type="similarity">
    <text evidence="4 15">Belongs to the acetyltransferase family.</text>
</comment>
<comment type="catalytic activity">
    <reaction evidence="14 15">
        <text>L-glutamate + acetyl-CoA = N-acetyl-L-glutamate + CoA + H(+)</text>
        <dbReference type="Rhea" id="RHEA:24292"/>
        <dbReference type="ChEBI" id="CHEBI:15378"/>
        <dbReference type="ChEBI" id="CHEBI:29985"/>
        <dbReference type="ChEBI" id="CHEBI:44337"/>
        <dbReference type="ChEBI" id="CHEBI:57287"/>
        <dbReference type="ChEBI" id="CHEBI:57288"/>
        <dbReference type="EC" id="2.3.1.1"/>
    </reaction>
</comment>
<dbReference type="Proteomes" id="UP000799302">
    <property type="component" value="Unassembled WGS sequence"/>
</dbReference>
<evidence type="ECO:0000256" key="12">
    <source>
        <dbReference type="ARBA" id="ARBA00030346"/>
    </source>
</evidence>
<dbReference type="PIRSF" id="PIRSF007892">
    <property type="entry name" value="NAGS_fungal"/>
    <property type="match status" value="1"/>
</dbReference>
<keyword evidence="9" id="KW-0809">Transit peptide</keyword>
<dbReference type="InterPro" id="IPR036393">
    <property type="entry name" value="AceGlu_kinase-like_sf"/>
</dbReference>
<keyword evidence="18" id="KW-1185">Reference proteome</keyword>
<dbReference type="InterPro" id="IPR011190">
    <property type="entry name" value="GlcNAc_Synth_fun"/>
</dbReference>
<dbReference type="PROSITE" id="PS51731">
    <property type="entry name" value="GNAT_NAGS"/>
    <property type="match status" value="1"/>
</dbReference>
<feature type="domain" description="N-acetyltransferase" evidence="16">
    <location>
        <begin position="474"/>
        <end position="636"/>
    </location>
</feature>
<evidence type="ECO:0000259" key="16">
    <source>
        <dbReference type="PROSITE" id="PS51731"/>
    </source>
</evidence>
<evidence type="ECO:0000256" key="11">
    <source>
        <dbReference type="ARBA" id="ARBA00023315"/>
    </source>
</evidence>
<dbReference type="GO" id="GO:0006592">
    <property type="term" value="P:ornithine biosynthetic process"/>
    <property type="evidence" value="ECO:0007669"/>
    <property type="project" value="TreeGrafter"/>
</dbReference>
<proteinExistence type="inferred from homology"/>
<evidence type="ECO:0000256" key="14">
    <source>
        <dbReference type="ARBA" id="ARBA00048372"/>
    </source>
</evidence>
<evidence type="ECO:0000256" key="10">
    <source>
        <dbReference type="ARBA" id="ARBA00023128"/>
    </source>
</evidence>
<dbReference type="InterPro" id="IPR006855">
    <property type="entry name" value="Vertebrate-like_GNAT_dom"/>
</dbReference>